<sequence length="449" mass="50739">MSKKKKSADEDLTDEQIKQILERIIQDTDSSIIRYINTESQSGSTKSKRKTTTYRVCPMCDRAVGNFGTNFKNHFRKCCPLIYDELSKYQPLYFGTWNQLIENGLIKGKVIEDDEELELELRRTSNYHELCQEEGIAPVVGTKRESSADDDSDEEVAPHEDEDDLKKFMKSLAKEQKKSSRSRKKKKDTTASSSTAAAGSTSPTSSSSAIFSTPATPRFGSSSSSNLLSPFTPGFISQPFSPMIGMFSPIGGAPTMASYQQETSWLLNPNHYVNQAVEDVKQNIANSSTSNLDLGSEDFSMLSATSKMNAPAAQQNGLTISETWDETVYKQALERYLRNNAYIQEIFFGKIEQDGEYDNCAHMQKLTKALEKMIEHNDNELERDEKIIDTFISTQQEFYSTINSITKDTDENELREKKRILSQILSKQHYHSQAAKKPKQDAKKELIEL</sequence>
<reference evidence="2 3" key="1">
    <citation type="journal article" date="2018" name="BMC Genomics">
        <title>The genome of Naegleria lovaniensis, the basis for a comparative approach to unravel pathogenicity factors of the human pathogenic amoeba N. fowleri.</title>
        <authorList>
            <person name="Liechti N."/>
            <person name="Schurch N."/>
            <person name="Bruggmann R."/>
            <person name="Wittwer M."/>
        </authorList>
    </citation>
    <scope>NUCLEOTIDE SEQUENCE [LARGE SCALE GENOMIC DNA]</scope>
    <source>
        <strain evidence="2 3">ATCC 30569</strain>
    </source>
</reference>
<evidence type="ECO:0000313" key="2">
    <source>
        <dbReference type="EMBL" id="KAG2381464.1"/>
    </source>
</evidence>
<dbReference type="RefSeq" id="XP_044547144.1">
    <property type="nucleotide sequence ID" value="XM_044696315.1"/>
</dbReference>
<organism evidence="2 3">
    <name type="scientific">Naegleria lovaniensis</name>
    <name type="common">Amoeba</name>
    <dbReference type="NCBI Taxonomy" id="51637"/>
    <lineage>
        <taxon>Eukaryota</taxon>
        <taxon>Discoba</taxon>
        <taxon>Heterolobosea</taxon>
        <taxon>Tetramitia</taxon>
        <taxon>Eutetramitia</taxon>
        <taxon>Vahlkampfiidae</taxon>
        <taxon>Naegleria</taxon>
    </lineage>
</organism>
<feature type="compositionally biased region" description="Basic residues" evidence="1">
    <location>
        <begin position="428"/>
        <end position="437"/>
    </location>
</feature>
<gene>
    <name evidence="2" type="ORF">C9374_006453</name>
</gene>
<accession>A0AA88GI84</accession>
<proteinExistence type="predicted"/>
<dbReference type="GeneID" id="68098907"/>
<dbReference type="AlphaFoldDB" id="A0AA88GI84"/>
<evidence type="ECO:0000256" key="1">
    <source>
        <dbReference type="SAM" id="MobiDB-lite"/>
    </source>
</evidence>
<dbReference type="Proteomes" id="UP000816034">
    <property type="component" value="Unassembled WGS sequence"/>
</dbReference>
<feature type="compositionally biased region" description="Basic and acidic residues" evidence="1">
    <location>
        <begin position="438"/>
        <end position="449"/>
    </location>
</feature>
<keyword evidence="3" id="KW-1185">Reference proteome</keyword>
<feature type="region of interest" description="Disordered" evidence="1">
    <location>
        <begin position="428"/>
        <end position="449"/>
    </location>
</feature>
<feature type="region of interest" description="Disordered" evidence="1">
    <location>
        <begin position="133"/>
        <end position="224"/>
    </location>
</feature>
<evidence type="ECO:0000313" key="3">
    <source>
        <dbReference type="Proteomes" id="UP000816034"/>
    </source>
</evidence>
<name>A0AA88GI84_NAELO</name>
<feature type="compositionally biased region" description="Low complexity" evidence="1">
    <location>
        <begin position="190"/>
        <end position="224"/>
    </location>
</feature>
<comment type="caution">
    <text evidence="2">The sequence shown here is derived from an EMBL/GenBank/DDBJ whole genome shotgun (WGS) entry which is preliminary data.</text>
</comment>
<feature type="compositionally biased region" description="Basic and acidic residues" evidence="1">
    <location>
        <begin position="156"/>
        <end position="178"/>
    </location>
</feature>
<dbReference type="EMBL" id="PYSW02000027">
    <property type="protein sequence ID" value="KAG2381464.1"/>
    <property type="molecule type" value="Genomic_DNA"/>
</dbReference>
<protein>
    <submittedName>
        <fullName evidence="2">Uncharacterized protein</fullName>
    </submittedName>
</protein>